<feature type="domain" description="Protein kinase" evidence="17">
    <location>
        <begin position="394"/>
        <end position="693"/>
    </location>
</feature>
<evidence type="ECO:0000256" key="8">
    <source>
        <dbReference type="ARBA" id="ARBA00022741"/>
    </source>
</evidence>
<dbReference type="RefSeq" id="XP_016605013.1">
    <property type="nucleotide sequence ID" value="XM_016757670.1"/>
</dbReference>
<evidence type="ECO:0000256" key="5">
    <source>
        <dbReference type="ARBA" id="ARBA00022527"/>
    </source>
</evidence>
<organism evidence="18 19">
    <name type="scientific">Spizellomyces punctatus (strain DAOM BR117)</name>
    <dbReference type="NCBI Taxonomy" id="645134"/>
    <lineage>
        <taxon>Eukaryota</taxon>
        <taxon>Fungi</taxon>
        <taxon>Fungi incertae sedis</taxon>
        <taxon>Chytridiomycota</taxon>
        <taxon>Chytridiomycota incertae sedis</taxon>
        <taxon>Chytridiomycetes</taxon>
        <taxon>Spizellomycetales</taxon>
        <taxon>Spizellomycetaceae</taxon>
        <taxon>Spizellomyces</taxon>
    </lineage>
</organism>
<keyword evidence="6" id="KW-0808">Transferase</keyword>
<keyword evidence="7" id="KW-0479">Metal-binding</keyword>
<evidence type="ECO:0000256" key="14">
    <source>
        <dbReference type="ARBA" id="ARBA00048679"/>
    </source>
</evidence>
<keyword evidence="11" id="KW-0460">Magnesium</keyword>
<evidence type="ECO:0000256" key="16">
    <source>
        <dbReference type="SAM" id="MobiDB-lite"/>
    </source>
</evidence>
<feature type="compositionally biased region" description="Polar residues" evidence="16">
    <location>
        <begin position="78"/>
        <end position="95"/>
    </location>
</feature>
<dbReference type="GO" id="GO:0005737">
    <property type="term" value="C:cytoplasm"/>
    <property type="evidence" value="ECO:0007669"/>
    <property type="project" value="TreeGrafter"/>
</dbReference>
<dbReference type="PANTHER" id="PTHR24346">
    <property type="entry name" value="MAP/MICROTUBULE AFFINITY-REGULATING KINASE"/>
    <property type="match status" value="1"/>
</dbReference>
<evidence type="ECO:0000256" key="15">
    <source>
        <dbReference type="PROSITE-ProRule" id="PRU10141"/>
    </source>
</evidence>
<evidence type="ECO:0000256" key="9">
    <source>
        <dbReference type="ARBA" id="ARBA00022777"/>
    </source>
</evidence>
<accession>A0A0L0H8F9</accession>
<dbReference type="InterPro" id="IPR017441">
    <property type="entry name" value="Protein_kinase_ATP_BS"/>
</dbReference>
<dbReference type="OrthoDB" id="68483at2759"/>
<dbReference type="PROSITE" id="PS00108">
    <property type="entry name" value="PROTEIN_KINASE_ST"/>
    <property type="match status" value="1"/>
</dbReference>
<dbReference type="AlphaFoldDB" id="A0A0L0H8F9"/>
<dbReference type="Gene3D" id="1.10.510.10">
    <property type="entry name" value="Transferase(Phosphotransferase) domain 1"/>
    <property type="match status" value="1"/>
</dbReference>
<dbReference type="Proteomes" id="UP000053201">
    <property type="component" value="Unassembled WGS sequence"/>
</dbReference>
<feature type="compositionally biased region" description="Polar residues" evidence="16">
    <location>
        <begin position="742"/>
        <end position="751"/>
    </location>
</feature>
<dbReference type="SMART" id="SM00220">
    <property type="entry name" value="S_TKc"/>
    <property type="match status" value="1"/>
</dbReference>
<proteinExistence type="inferred from homology"/>
<name>A0A0L0H8F9_SPIPD</name>
<dbReference type="InParanoid" id="A0A0L0H8F9"/>
<dbReference type="EMBL" id="KQ257466">
    <property type="protein sequence ID" value="KNC96973.1"/>
    <property type="molecule type" value="Genomic_DNA"/>
</dbReference>
<keyword evidence="8 15" id="KW-0547">Nucleotide-binding</keyword>
<feature type="region of interest" description="Disordered" evidence="16">
    <location>
        <begin position="266"/>
        <end position="302"/>
    </location>
</feature>
<feature type="binding site" evidence="15">
    <location>
        <position position="423"/>
    </location>
    <ligand>
        <name>ATP</name>
        <dbReference type="ChEBI" id="CHEBI:30616"/>
    </ligand>
</feature>
<evidence type="ECO:0000256" key="1">
    <source>
        <dbReference type="ARBA" id="ARBA00001936"/>
    </source>
</evidence>
<dbReference type="PROSITE" id="PS50011">
    <property type="entry name" value="PROTEIN_KINASE_DOM"/>
    <property type="match status" value="1"/>
</dbReference>
<feature type="compositionally biased region" description="Low complexity" evidence="16">
    <location>
        <begin position="716"/>
        <end position="730"/>
    </location>
</feature>
<evidence type="ECO:0000256" key="4">
    <source>
        <dbReference type="ARBA" id="ARBA00012513"/>
    </source>
</evidence>
<dbReference type="eggNOG" id="KOG0583">
    <property type="taxonomic scope" value="Eukaryota"/>
</dbReference>
<dbReference type="GO" id="GO:0035556">
    <property type="term" value="P:intracellular signal transduction"/>
    <property type="evidence" value="ECO:0007669"/>
    <property type="project" value="TreeGrafter"/>
</dbReference>
<reference evidence="18 19" key="1">
    <citation type="submission" date="2009-08" db="EMBL/GenBank/DDBJ databases">
        <title>The Genome Sequence of Spizellomyces punctatus strain DAOM BR117.</title>
        <authorList>
            <consortium name="The Broad Institute Genome Sequencing Platform"/>
            <person name="Russ C."/>
            <person name="Cuomo C."/>
            <person name="Shea T."/>
            <person name="Young S.K."/>
            <person name="Zeng Q."/>
            <person name="Koehrsen M."/>
            <person name="Haas B."/>
            <person name="Borodovsky M."/>
            <person name="Guigo R."/>
            <person name="Alvarado L."/>
            <person name="Berlin A."/>
            <person name="Bochicchio J."/>
            <person name="Borenstein D."/>
            <person name="Chapman S."/>
            <person name="Chen Z."/>
            <person name="Engels R."/>
            <person name="Freedman E."/>
            <person name="Gellesch M."/>
            <person name="Goldberg J."/>
            <person name="Griggs A."/>
            <person name="Gujja S."/>
            <person name="Heiman D."/>
            <person name="Hepburn T."/>
            <person name="Howarth C."/>
            <person name="Jen D."/>
            <person name="Larson L."/>
            <person name="Lewis B."/>
            <person name="Mehta T."/>
            <person name="Park D."/>
            <person name="Pearson M."/>
            <person name="Roberts A."/>
            <person name="Saif S."/>
            <person name="Shenoy N."/>
            <person name="Sisk P."/>
            <person name="Stolte C."/>
            <person name="Sykes S."/>
            <person name="Thomson T."/>
            <person name="Walk T."/>
            <person name="White J."/>
            <person name="Yandava C."/>
            <person name="Burger G."/>
            <person name="Gray M.W."/>
            <person name="Holland P.W.H."/>
            <person name="King N."/>
            <person name="Lang F.B.F."/>
            <person name="Roger A.J."/>
            <person name="Ruiz-Trillo I."/>
            <person name="Lander E."/>
            <person name="Nusbaum C."/>
        </authorList>
    </citation>
    <scope>NUCLEOTIDE SEQUENCE [LARGE SCALE GENOMIC DNA]</scope>
    <source>
        <strain evidence="18 19">DAOM BR117</strain>
    </source>
</reference>
<evidence type="ECO:0000313" key="18">
    <source>
        <dbReference type="EMBL" id="KNC96973.1"/>
    </source>
</evidence>
<protein>
    <recommendedName>
        <fullName evidence="4">non-specific serine/threonine protein kinase</fullName>
        <ecNumber evidence="4">2.7.11.1</ecNumber>
    </recommendedName>
</protein>
<evidence type="ECO:0000256" key="11">
    <source>
        <dbReference type="ARBA" id="ARBA00022842"/>
    </source>
</evidence>
<evidence type="ECO:0000256" key="13">
    <source>
        <dbReference type="ARBA" id="ARBA00047899"/>
    </source>
</evidence>
<dbReference type="SUPFAM" id="SSF56112">
    <property type="entry name" value="Protein kinase-like (PK-like)"/>
    <property type="match status" value="1"/>
</dbReference>
<keyword evidence="5" id="KW-0723">Serine/threonine-protein kinase</keyword>
<keyword evidence="12" id="KW-0464">Manganese</keyword>
<comment type="cofactor">
    <cofactor evidence="1">
        <name>Mn(2+)</name>
        <dbReference type="ChEBI" id="CHEBI:29035"/>
    </cofactor>
</comment>
<evidence type="ECO:0000256" key="12">
    <source>
        <dbReference type="ARBA" id="ARBA00023211"/>
    </source>
</evidence>
<evidence type="ECO:0000313" key="19">
    <source>
        <dbReference type="Proteomes" id="UP000053201"/>
    </source>
</evidence>
<comment type="similarity">
    <text evidence="3">Belongs to the protein kinase superfamily. CAMK Ser/Thr protein kinase family. LKB1 subfamily.</text>
</comment>
<keyword evidence="19" id="KW-1185">Reference proteome</keyword>
<dbReference type="InterPro" id="IPR000719">
    <property type="entry name" value="Prot_kinase_dom"/>
</dbReference>
<feature type="region of interest" description="Disordered" evidence="16">
    <location>
        <begin position="58"/>
        <end position="97"/>
    </location>
</feature>
<dbReference type="Pfam" id="PF00069">
    <property type="entry name" value="Pkinase"/>
    <property type="match status" value="1"/>
</dbReference>
<evidence type="ECO:0000256" key="2">
    <source>
        <dbReference type="ARBA" id="ARBA00001946"/>
    </source>
</evidence>
<dbReference type="GO" id="GO:0046872">
    <property type="term" value="F:metal ion binding"/>
    <property type="evidence" value="ECO:0007669"/>
    <property type="project" value="UniProtKB-KW"/>
</dbReference>
<feature type="compositionally biased region" description="Basic and acidic residues" evidence="16">
    <location>
        <begin position="731"/>
        <end position="741"/>
    </location>
</feature>
<dbReference type="GO" id="GO:0004674">
    <property type="term" value="F:protein serine/threonine kinase activity"/>
    <property type="evidence" value="ECO:0007669"/>
    <property type="project" value="UniProtKB-KW"/>
</dbReference>
<comment type="cofactor">
    <cofactor evidence="2">
        <name>Mg(2+)</name>
        <dbReference type="ChEBI" id="CHEBI:18420"/>
    </cofactor>
</comment>
<evidence type="ECO:0000256" key="3">
    <source>
        <dbReference type="ARBA" id="ARBA00009985"/>
    </source>
</evidence>
<evidence type="ECO:0000256" key="7">
    <source>
        <dbReference type="ARBA" id="ARBA00022723"/>
    </source>
</evidence>
<comment type="catalytic activity">
    <reaction evidence="13">
        <text>L-threonyl-[protein] + ATP = O-phospho-L-threonyl-[protein] + ADP + H(+)</text>
        <dbReference type="Rhea" id="RHEA:46608"/>
        <dbReference type="Rhea" id="RHEA-COMP:11060"/>
        <dbReference type="Rhea" id="RHEA-COMP:11605"/>
        <dbReference type="ChEBI" id="CHEBI:15378"/>
        <dbReference type="ChEBI" id="CHEBI:30013"/>
        <dbReference type="ChEBI" id="CHEBI:30616"/>
        <dbReference type="ChEBI" id="CHEBI:61977"/>
        <dbReference type="ChEBI" id="CHEBI:456216"/>
        <dbReference type="EC" id="2.7.11.1"/>
    </reaction>
</comment>
<dbReference type="OMA" id="WGHVEFT"/>
<feature type="compositionally biased region" description="Polar residues" evidence="16">
    <location>
        <begin position="836"/>
        <end position="861"/>
    </location>
</feature>
<dbReference type="EC" id="2.7.11.1" evidence="4"/>
<dbReference type="GO" id="GO:0005524">
    <property type="term" value="F:ATP binding"/>
    <property type="evidence" value="ECO:0007669"/>
    <property type="project" value="UniProtKB-UniRule"/>
</dbReference>
<evidence type="ECO:0000256" key="10">
    <source>
        <dbReference type="ARBA" id="ARBA00022840"/>
    </source>
</evidence>
<dbReference type="InterPro" id="IPR008271">
    <property type="entry name" value="Ser/Thr_kinase_AS"/>
</dbReference>
<dbReference type="InterPro" id="IPR011009">
    <property type="entry name" value="Kinase-like_dom_sf"/>
</dbReference>
<dbReference type="PROSITE" id="PS00107">
    <property type="entry name" value="PROTEIN_KINASE_ATP"/>
    <property type="match status" value="1"/>
</dbReference>
<feature type="region of interest" description="Disordered" evidence="16">
    <location>
        <begin position="707"/>
        <end position="751"/>
    </location>
</feature>
<feature type="region of interest" description="Disordered" evidence="16">
    <location>
        <begin position="317"/>
        <end position="337"/>
    </location>
</feature>
<evidence type="ECO:0000256" key="6">
    <source>
        <dbReference type="ARBA" id="ARBA00022679"/>
    </source>
</evidence>
<comment type="catalytic activity">
    <reaction evidence="14">
        <text>L-seryl-[protein] + ATP = O-phospho-L-seryl-[protein] + ADP + H(+)</text>
        <dbReference type="Rhea" id="RHEA:17989"/>
        <dbReference type="Rhea" id="RHEA-COMP:9863"/>
        <dbReference type="Rhea" id="RHEA-COMP:11604"/>
        <dbReference type="ChEBI" id="CHEBI:15378"/>
        <dbReference type="ChEBI" id="CHEBI:29999"/>
        <dbReference type="ChEBI" id="CHEBI:30616"/>
        <dbReference type="ChEBI" id="CHEBI:83421"/>
        <dbReference type="ChEBI" id="CHEBI:456216"/>
        <dbReference type="EC" id="2.7.11.1"/>
    </reaction>
</comment>
<feature type="compositionally biased region" description="Low complexity" evidence="16">
    <location>
        <begin position="266"/>
        <end position="283"/>
    </location>
</feature>
<dbReference type="STRING" id="645134.A0A0L0H8F9"/>
<evidence type="ECO:0000259" key="17">
    <source>
        <dbReference type="PROSITE" id="PS50011"/>
    </source>
</evidence>
<dbReference type="PANTHER" id="PTHR24346:SF94">
    <property type="entry name" value="NON-SPECIFIC SERINE_THREONINE PROTEIN KINASE"/>
    <property type="match status" value="1"/>
</dbReference>
<keyword evidence="9 18" id="KW-0418">Kinase</keyword>
<gene>
    <name evidence="18" type="ORF">SPPG_09501</name>
</gene>
<dbReference type="VEuPathDB" id="FungiDB:SPPG_09501"/>
<feature type="region of interest" description="Disordered" evidence="16">
    <location>
        <begin position="835"/>
        <end position="861"/>
    </location>
</feature>
<keyword evidence="10 15" id="KW-0067">ATP-binding</keyword>
<sequence>MGEANDGTAGHAHRKMVSLPTILGGQSFRSEQGLVLNQKAILSAPDITRVDFVIAGPGIGTTRTSSVSETDSRREVSQTHGGQHGSRSNNSSRRPTFQGKAAMVNSVQKRMSAVDVSQLGIFKSSSARSSVVSEVAAALAASSEFSVPNSERPTILMYPRKEVLMTSTSSLTKGSSRHGSVASVNTNRVGSMGRVASYSNVKGAAGMRAASTSLRSGLSVSASVGALAASASARSLASKREAQDKIGSTGRAFRHASTGYVSTPYGSAPASASSGLAAGGSKRSSLRPPSESDIPEVPDADKYPQALEQPLEDTRILSTDESHHQPRSPSPGIFESRPISVVGDIDDSYRNNPDYYEYLMLCQRHASSNFIHKIDSSEVVWKNEAAQVKMIGRYLLGDQIGKGSFGKVKEGLCSETLQRVAVKIINKKRLRKMQGGIEGVIREIKLLRRLKHRNTITLIDVYCKVEDEDSNVAVFNWFSTIEEEPITWRFEDGTADDRSVEILKWYLVFEYCPCSLQVLLEQSDGNRLPVPRAHWYFVQLMEGLSYLHSQGVIHRDIKPGNMLITPDNVLKISDFGIAEQFSGYDGSPMNVTSFAGTHQFLSPEIAEGALSFSGEKVDVWACGITLYNMLTGRYPFEFDEDGNLLVLYEKIMAGEFDMPSGFDDDLKDLLYGMLRKNPAHRLTTDQILSHPWTRTFFHESLKPPPPILTYPTHADPSTPTESSKSTPSPTKSKDQKEKEQGNHPTTQFTPCETTLIPYLEELFADEIEEELERIGKVEGGSETNVAQSTAFSACLSWCFAYDVDPSVIVPDDASPNPRHRKRRLKHWLKHMFRSRNALSSSKKSNEALNTPPNSPTKASAA</sequence>
<dbReference type="GeneID" id="27692626"/>